<dbReference type="EMBL" id="JABAHY010000013">
    <property type="protein sequence ID" value="NLS10684.1"/>
    <property type="molecule type" value="Genomic_DNA"/>
</dbReference>
<dbReference type="InterPro" id="IPR001308">
    <property type="entry name" value="ETF_a/FixB"/>
</dbReference>
<dbReference type="Pfam" id="PF01012">
    <property type="entry name" value="ETF"/>
    <property type="match status" value="1"/>
</dbReference>
<keyword evidence="4" id="KW-0274">FAD</keyword>
<dbReference type="RefSeq" id="WP_168888169.1">
    <property type="nucleotide sequence ID" value="NZ_JABAHY010000013.1"/>
</dbReference>
<dbReference type="Proteomes" id="UP000523139">
    <property type="component" value="Unassembled WGS sequence"/>
</dbReference>
<dbReference type="GO" id="GO:0033539">
    <property type="term" value="P:fatty acid beta-oxidation using acyl-CoA dehydrogenase"/>
    <property type="evidence" value="ECO:0007669"/>
    <property type="project" value="TreeGrafter"/>
</dbReference>
<comment type="subunit">
    <text evidence="2">Heterodimer of an alpha and a beta subunit.</text>
</comment>
<gene>
    <name evidence="7" type="ORF">HGQ17_11915</name>
</gene>
<dbReference type="InterPro" id="IPR014729">
    <property type="entry name" value="Rossmann-like_a/b/a_fold"/>
</dbReference>
<dbReference type="PIRSF" id="PIRSF000089">
    <property type="entry name" value="Electra_flavoP_a"/>
    <property type="match status" value="1"/>
</dbReference>
<evidence type="ECO:0000256" key="4">
    <source>
        <dbReference type="PIRSR" id="PIRSR000089-1"/>
    </source>
</evidence>
<evidence type="ECO:0000256" key="1">
    <source>
        <dbReference type="ARBA" id="ARBA00005817"/>
    </source>
</evidence>
<reference evidence="7 8" key="1">
    <citation type="submission" date="2020-04" db="EMBL/GenBank/DDBJ databases">
        <title>Nesterenkonia sp. nov., isolated from marine sediment.</title>
        <authorList>
            <person name="Zhang G."/>
        </authorList>
    </citation>
    <scope>NUCLEOTIDE SEQUENCE [LARGE SCALE GENOMIC DNA]</scope>
    <source>
        <strain evidence="7 8">MY13</strain>
    </source>
</reference>
<protein>
    <submittedName>
        <fullName evidence="7">Electron transfer flavoprotein subunit alpha/FixB family protein</fullName>
    </submittedName>
</protein>
<evidence type="ECO:0000256" key="2">
    <source>
        <dbReference type="ARBA" id="ARBA00011355"/>
    </source>
</evidence>
<accession>A0A7X8TLA8</accession>
<dbReference type="InterPro" id="IPR014731">
    <property type="entry name" value="ETF_asu_C"/>
</dbReference>
<evidence type="ECO:0000313" key="7">
    <source>
        <dbReference type="EMBL" id="NLS10684.1"/>
    </source>
</evidence>
<evidence type="ECO:0000256" key="3">
    <source>
        <dbReference type="ARBA" id="ARBA00025649"/>
    </source>
</evidence>
<comment type="similarity">
    <text evidence="1">Belongs to the ETF alpha-subunit/FixB family.</text>
</comment>
<evidence type="ECO:0000313" key="8">
    <source>
        <dbReference type="Proteomes" id="UP000523139"/>
    </source>
</evidence>
<dbReference type="Gene3D" id="3.40.50.620">
    <property type="entry name" value="HUPs"/>
    <property type="match status" value="1"/>
</dbReference>
<organism evidence="7 8">
    <name type="scientific">Nesterenkonia sedimenti</name>
    <dbReference type="NCBI Taxonomy" id="1463632"/>
    <lineage>
        <taxon>Bacteria</taxon>
        <taxon>Bacillati</taxon>
        <taxon>Actinomycetota</taxon>
        <taxon>Actinomycetes</taxon>
        <taxon>Micrococcales</taxon>
        <taxon>Micrococcaceae</taxon>
        <taxon>Nesterenkonia</taxon>
    </lineage>
</organism>
<comment type="cofactor">
    <cofactor evidence="4">
        <name>FAD</name>
        <dbReference type="ChEBI" id="CHEBI:57692"/>
    </cofactor>
    <text evidence="4">Binds 1 FAD per dimer.</text>
</comment>
<comment type="function">
    <text evidence="3">The electron transfer flavoprotein serves as a specific electron acceptor for other dehydrogenases. It transfers the electrons to the main respiratory chain via ETF-ubiquinone oxidoreductase (ETF dehydrogenase).</text>
</comment>
<feature type="binding site" evidence="4">
    <location>
        <begin position="226"/>
        <end position="227"/>
    </location>
    <ligand>
        <name>FAD</name>
        <dbReference type="ChEBI" id="CHEBI:57692"/>
    </ligand>
</feature>
<sequence>MTSVLIVFDRVDEQLTGAQAELLAHGTALGSEVVIVTGQLPANGAEPLAVSGITGVLTGETPIHAPDPALAELVQTAAGELQADLILGPDTPDTVDALARAAAALDTGLITGATGVTGSGAATKTVLAGTWRTTAQLSEGSPLIATLKSNTTSADLPAVAQAPEVVELPVSASGLVEILETTEVPSTGRPALTEASTVVAAGRGVDGDLSLVEELADELGAALGASREVTDAGWMDHSAQIGQTGVTVSPQLYISVGISGAVQQKAGMQTSERIVAINKDEDAPVFEITDFGVVGDLNHVLPQLISEIRKRR</sequence>
<dbReference type="GO" id="GO:0009055">
    <property type="term" value="F:electron transfer activity"/>
    <property type="evidence" value="ECO:0007669"/>
    <property type="project" value="InterPro"/>
</dbReference>
<name>A0A7X8TLA8_9MICC</name>
<dbReference type="SUPFAM" id="SSF52467">
    <property type="entry name" value="DHS-like NAD/FAD-binding domain"/>
    <property type="match status" value="1"/>
</dbReference>
<keyword evidence="8" id="KW-1185">Reference proteome</keyword>
<keyword evidence="4" id="KW-0285">Flavoprotein</keyword>
<dbReference type="PANTHER" id="PTHR43153">
    <property type="entry name" value="ELECTRON TRANSFER FLAVOPROTEIN ALPHA"/>
    <property type="match status" value="1"/>
</dbReference>
<dbReference type="Gene3D" id="3.40.50.1220">
    <property type="entry name" value="TPP-binding domain"/>
    <property type="match status" value="1"/>
</dbReference>
<dbReference type="GO" id="GO:0050660">
    <property type="term" value="F:flavin adenine dinucleotide binding"/>
    <property type="evidence" value="ECO:0007669"/>
    <property type="project" value="InterPro"/>
</dbReference>
<feature type="domain" description="Electron transfer flavoprotein alpha subunit C-terminal" evidence="5">
    <location>
        <begin position="192"/>
        <end position="269"/>
    </location>
</feature>
<dbReference type="InterPro" id="IPR029035">
    <property type="entry name" value="DHS-like_NAD/FAD-binding_dom"/>
</dbReference>
<dbReference type="SUPFAM" id="SSF52402">
    <property type="entry name" value="Adenine nucleotide alpha hydrolases-like"/>
    <property type="match status" value="1"/>
</dbReference>
<feature type="domain" description="Electron transfer flavoprotein alpha/beta-subunit N-terminal" evidence="6">
    <location>
        <begin position="8"/>
        <end position="172"/>
    </location>
</feature>
<dbReference type="InterPro" id="IPR014730">
    <property type="entry name" value="ETF_a/b_N"/>
</dbReference>
<evidence type="ECO:0000259" key="6">
    <source>
        <dbReference type="Pfam" id="PF01012"/>
    </source>
</evidence>
<feature type="binding site" evidence="4">
    <location>
        <position position="203"/>
    </location>
    <ligand>
        <name>FAD</name>
        <dbReference type="ChEBI" id="CHEBI:57692"/>
    </ligand>
</feature>
<feature type="binding site" evidence="4">
    <location>
        <begin position="240"/>
        <end position="244"/>
    </location>
    <ligand>
        <name>FAD</name>
        <dbReference type="ChEBI" id="CHEBI:57692"/>
    </ligand>
</feature>
<feature type="binding site" evidence="4">
    <location>
        <position position="278"/>
    </location>
    <ligand>
        <name>FAD</name>
        <dbReference type="ChEBI" id="CHEBI:57692"/>
    </ligand>
</feature>
<evidence type="ECO:0000259" key="5">
    <source>
        <dbReference type="Pfam" id="PF00766"/>
    </source>
</evidence>
<dbReference type="AlphaFoldDB" id="A0A7X8TLA8"/>
<proteinExistence type="inferred from homology"/>
<dbReference type="Pfam" id="PF00766">
    <property type="entry name" value="ETF_alpha"/>
    <property type="match status" value="1"/>
</dbReference>
<dbReference type="PANTHER" id="PTHR43153:SF1">
    <property type="entry name" value="ELECTRON TRANSFER FLAVOPROTEIN SUBUNIT ALPHA, MITOCHONDRIAL"/>
    <property type="match status" value="1"/>
</dbReference>
<comment type="caution">
    <text evidence="7">The sequence shown here is derived from an EMBL/GenBank/DDBJ whole genome shotgun (WGS) entry which is preliminary data.</text>
</comment>